<proteinExistence type="predicted"/>
<dbReference type="SUPFAM" id="SSF74653">
    <property type="entry name" value="TolA/TonB C-terminal domain"/>
    <property type="match status" value="1"/>
</dbReference>
<dbReference type="Gene3D" id="3.30.1150.10">
    <property type="match status" value="1"/>
</dbReference>
<dbReference type="RefSeq" id="WP_072637251.1">
    <property type="nucleotide sequence ID" value="NZ_CP018228.1"/>
</dbReference>
<dbReference type="EMBL" id="CP018228">
    <property type="protein sequence ID" value="API50252.1"/>
    <property type="molecule type" value="Genomic_DNA"/>
</dbReference>
<evidence type="ECO:0000313" key="2">
    <source>
        <dbReference type="Proteomes" id="UP000183050"/>
    </source>
</evidence>
<dbReference type="Proteomes" id="UP000183050">
    <property type="component" value="Chromosome"/>
</dbReference>
<dbReference type="AlphaFoldDB" id="A0A1L3Z3W6"/>
<protein>
    <submittedName>
        <fullName evidence="1">Uncharacterized protein</fullName>
    </submittedName>
</protein>
<organism evidence="1 2">
    <name type="scientific">Rhizobium leguminosarum</name>
    <dbReference type="NCBI Taxonomy" id="384"/>
    <lineage>
        <taxon>Bacteria</taxon>
        <taxon>Pseudomonadati</taxon>
        <taxon>Pseudomonadota</taxon>
        <taxon>Alphaproteobacteria</taxon>
        <taxon>Hyphomicrobiales</taxon>
        <taxon>Rhizobiaceae</taxon>
        <taxon>Rhizobium/Agrobacterium group</taxon>
        <taxon>Rhizobium</taxon>
    </lineage>
</organism>
<name>A0A1L3Z3W6_RHILE</name>
<sequence>MPRNPPHFAKSLGLYIALTGIVGCSIFPLNAGAETAGRANGSATATHLAGAEIDAMRHAIENNFIVDGRMNDAGSVYATIHVKLDRDGQIVGVPDIKVRGGSERTRKSIADAGIRAFRRATPFTMLPKDKYDAWKEVILNFDTSALTQ</sequence>
<reference evidence="1 2" key="1">
    <citation type="submission" date="2016-11" db="EMBL/GenBank/DDBJ databases">
        <title>Rhizobium leguminosarum bv. viciae strain Vaf12 isolated from Vavilovia formosa root nodules from Russia, Dagestan.</title>
        <authorList>
            <person name="Kimeklis A."/>
        </authorList>
    </citation>
    <scope>NUCLEOTIDE SEQUENCE [LARGE SCALE GENOMIC DNA]</scope>
    <source>
        <strain evidence="1 2">Vaf-108</strain>
    </source>
</reference>
<dbReference type="PROSITE" id="PS51257">
    <property type="entry name" value="PROKAR_LIPOPROTEIN"/>
    <property type="match status" value="1"/>
</dbReference>
<accession>A0A1L3Z3W6</accession>
<gene>
    <name evidence="1" type="ORF">BMW22_00075</name>
</gene>
<evidence type="ECO:0000313" key="1">
    <source>
        <dbReference type="EMBL" id="API50252.1"/>
    </source>
</evidence>